<organism evidence="1 2">
    <name type="scientific">Naganishia onofrii</name>
    <dbReference type="NCBI Taxonomy" id="1851511"/>
    <lineage>
        <taxon>Eukaryota</taxon>
        <taxon>Fungi</taxon>
        <taxon>Dikarya</taxon>
        <taxon>Basidiomycota</taxon>
        <taxon>Agaricomycotina</taxon>
        <taxon>Tremellomycetes</taxon>
        <taxon>Filobasidiales</taxon>
        <taxon>Filobasidiaceae</taxon>
        <taxon>Naganishia</taxon>
    </lineage>
</organism>
<accession>A0ACC2X3F7</accession>
<gene>
    <name evidence="1" type="ORF">QFC24_006263</name>
</gene>
<protein>
    <submittedName>
        <fullName evidence="1">Uncharacterized protein</fullName>
    </submittedName>
</protein>
<dbReference type="Proteomes" id="UP001234202">
    <property type="component" value="Unassembled WGS sequence"/>
</dbReference>
<keyword evidence="2" id="KW-1185">Reference proteome</keyword>
<sequence length="1096" mass="118010">MDSRSNRQTTTSTSTSPYPTASSENNIHLNTQQASDNTQLRGITTSTANVDNNATMNLNNNPIGALSPESQRRSNIFGILHTESSVGGGSSSNVVPPSQRRLSGDSRASDSPYPARMSVGSLINRNDGQANGLEAGPNMWNHHVNHHRTASIPYPIAIEDGTTNGFPNRDLPESPSGGRMVERSRLRSISVETISGSDQGSDIAVLPPPSFAISQRPGRSGSAPVAIDGTDDSHREIVDVDMEEERVWIGGPEDLCEEVDAGGREVRLDDATSGEEDEPEIEGNAEGEAEPDGEDEEEEDEDEESDDDDDDDEEGSIDLEGEQDQDIGDSPVFISMRNGPLGISDLLLPPAAGNEEIRVKAEPGGEHEQVQSQESDVVCVGSRDPTQALTLLRSTPLAQVINSADIISFHGSSQLQDSQAQPAVPLVTDNVATSAEVNQEGIDTAVNLLVARPGKKKKVRAKSPSPPPPAAPKPRATIRVTFHLFDDNEGPDGLPVKVEANAGPVPDLKTEPQTHTTSPRLHLNGDGPEPLLTSPEKGSGTDTTPIDAPSAAVPVPSTILPLSTDAAVSSAVPTDAPLAAPSVASPTRPQAELQPESDLITATPKAPVSEHHGMEPKFRIVNFKDASIAQGKVDSDYYVSPSGWNAVETDADDDEDDDDEEDGMDVDGDETGKSKKDKKRKFRELLINGGNGGVMKSEENGAPVTPQNMGTGNVDPTLKGAAPGSILQAMMDGSDEAELARLAAELDKKYNTTSKPKRKRVPQQDDYDYKDPFIDDSELQMDEPDLLQRPAKTGYYVQKGAVELIKDEEEDASPKKPKGKKQTTLNLTKQPNSTKDSPIEVDDQNGEQPKKRKKMLLGRGFRPSKLGTASGSSSRQSLGLADPSRDASNRLEALVYPTVMPSTPASVSVLASKPGATREQTPAIKPLSAAVPASTSKPVIETAPVTPAPEPPKGPPKTLDEALSRLPEEIHAVLEDVNNITQALSDDDWDKIKAAKKFPEQFKDPMFEVGKKAVELGLVGDALYDTLPLIIRYNRFTMKKYILDKMKDYQIEYYETVKRETLPVLKAAIETTMEKQVLDYHAAQELYGESHEVMYE</sequence>
<comment type="caution">
    <text evidence="1">The sequence shown here is derived from an EMBL/GenBank/DDBJ whole genome shotgun (WGS) entry which is preliminary data.</text>
</comment>
<reference evidence="1" key="1">
    <citation type="submission" date="2023-04" db="EMBL/GenBank/DDBJ databases">
        <title>Draft Genome sequencing of Naganishia species isolated from polar environments using Oxford Nanopore Technology.</title>
        <authorList>
            <person name="Leo P."/>
            <person name="Venkateswaran K."/>
        </authorList>
    </citation>
    <scope>NUCLEOTIDE SEQUENCE</scope>
    <source>
        <strain evidence="1">DBVPG 5303</strain>
    </source>
</reference>
<evidence type="ECO:0000313" key="1">
    <source>
        <dbReference type="EMBL" id="KAJ9118432.1"/>
    </source>
</evidence>
<name>A0ACC2X3F7_9TREE</name>
<dbReference type="EMBL" id="JASBWV010000029">
    <property type="protein sequence ID" value="KAJ9118432.1"/>
    <property type="molecule type" value="Genomic_DNA"/>
</dbReference>
<proteinExistence type="predicted"/>
<evidence type="ECO:0000313" key="2">
    <source>
        <dbReference type="Proteomes" id="UP001234202"/>
    </source>
</evidence>